<keyword evidence="1" id="KW-0472">Membrane</keyword>
<keyword evidence="1" id="KW-1133">Transmembrane helix</keyword>
<dbReference type="AlphaFoldDB" id="A0A1F5XGZ6"/>
<protein>
    <submittedName>
        <fullName evidence="2">Uncharacterized protein</fullName>
    </submittedName>
</protein>
<gene>
    <name evidence="2" type="ORF">A3B19_03135</name>
</gene>
<dbReference type="EMBL" id="MFIF01000006">
    <property type="protein sequence ID" value="OGF87204.1"/>
    <property type="molecule type" value="Genomic_DNA"/>
</dbReference>
<organism evidence="2 3">
    <name type="scientific">Candidatus Giovannonibacteria bacterium RIFCSPLOWO2_01_FULL_46_32</name>
    <dbReference type="NCBI Taxonomy" id="1798353"/>
    <lineage>
        <taxon>Bacteria</taxon>
        <taxon>Candidatus Giovannoniibacteriota</taxon>
    </lineage>
</organism>
<feature type="transmembrane region" description="Helical" evidence="1">
    <location>
        <begin position="24"/>
        <end position="46"/>
    </location>
</feature>
<comment type="caution">
    <text evidence="2">The sequence shown here is derived from an EMBL/GenBank/DDBJ whole genome shotgun (WGS) entry which is preliminary data.</text>
</comment>
<proteinExistence type="predicted"/>
<sequence>MAEESLIPKKLPQSQVYAPGGLGVFLRITFIFFVASAFLTGGLYLYRNYLVNNLARQKSVLQKLEVAFEPSLIAELERVSNSISAARVMLRNHQKTSAIFDMIEANTIPSASFATFGYSAEKNTVTLTGEAASYADVSAQSSVFEALPNVASATFGNLSLRETGAVGFTLNIALKK</sequence>
<evidence type="ECO:0000256" key="1">
    <source>
        <dbReference type="SAM" id="Phobius"/>
    </source>
</evidence>
<evidence type="ECO:0000313" key="3">
    <source>
        <dbReference type="Proteomes" id="UP000177346"/>
    </source>
</evidence>
<reference evidence="2 3" key="1">
    <citation type="journal article" date="2016" name="Nat. Commun.">
        <title>Thousands of microbial genomes shed light on interconnected biogeochemical processes in an aquifer system.</title>
        <authorList>
            <person name="Anantharaman K."/>
            <person name="Brown C.T."/>
            <person name="Hug L.A."/>
            <person name="Sharon I."/>
            <person name="Castelle C.J."/>
            <person name="Probst A.J."/>
            <person name="Thomas B.C."/>
            <person name="Singh A."/>
            <person name="Wilkins M.J."/>
            <person name="Karaoz U."/>
            <person name="Brodie E.L."/>
            <person name="Williams K.H."/>
            <person name="Hubbard S.S."/>
            <person name="Banfield J.F."/>
        </authorList>
    </citation>
    <scope>NUCLEOTIDE SEQUENCE [LARGE SCALE GENOMIC DNA]</scope>
</reference>
<dbReference type="Proteomes" id="UP000177346">
    <property type="component" value="Unassembled WGS sequence"/>
</dbReference>
<keyword evidence="1" id="KW-0812">Transmembrane</keyword>
<evidence type="ECO:0000313" key="2">
    <source>
        <dbReference type="EMBL" id="OGF87204.1"/>
    </source>
</evidence>
<name>A0A1F5XGZ6_9BACT</name>
<accession>A0A1F5XGZ6</accession>